<dbReference type="InterPro" id="IPR019786">
    <property type="entry name" value="Zinc_finger_PHD-type_CS"/>
</dbReference>
<sequence>MRYDLIIFSEPEIDTADDSSSTAPSTPSHASSCTPSYAPSYLRAPTPVSGASTPVRGKREGLVPPKKKYQRAGLFSNSYKEDDIVALKKRQEKKLVYDPTENDYGLLPPPIHVGKYLREERMDFQLPYDVWWLYANDMLQPQKLASPKYKKIRHNVYVDTKPQCKGWEPHPCSCRIPSDPNEPACGDYCLNRMVYTECNAGACPCGDRCSNQRIQRHHHAEGLEKFVTADRGHGVRSKHPLVNGQYICEYLGEVVSEEEFRRRMADDYSAAPHHYCLNLDSGTVIDGYRMGSISRFINHSCEPNCEMQKWNINGVYRIALFSLKDIPPGEELTYDYNFQSYNVHSQQICKCGSANCRGVVGGKGQRLNGQVEKKQKAKRKGKNKSMKNREREEDVKQPVKPMSHRERCFAQKHAIFLLRNIQRVRRMRSRPDPSGTPMREQAKQNSNNTDVFKTQFSALKTTRSVRTRGLALAEEHVEVIRVARLAQVLKHLYTTIATFKDEEGSVLALPLMHVPSRKKNPDYYQLITDPIDLSTIEENIVCGQYDSAQSFDRDLHLLFRNVELYCGKKSQIGEGVAKLRRLYNTILADAAPELEEVLGPEGSALTLSACQDKTEVQEVPMREVEEEEEEEEEVIRCICNIYRDEGLMIQCERCQKWQHCDCVAASPDVEKYLCEQCHPRPMSREVLMKPQPADALPNCEYFMTLIRSEDELQFRIGECVYVLRDNLNDSVDEDLPKTTEDSNDIFQIERLYKNECGERFAFGHYYIRPHETFHEATRKFFQNEVFRVPLYEIIPLESITGRCCVMDLNTYCRGRPKGVRAENVFICEYRLDKTAHMFYKIVRNRWPINTKRYCFDHFEQRLQPKRTYSPHEVPEEYKKRDSSKRSPDSDSEEDVPLASVKRQKVEKKAARLSHIVDNLLSAKDSSFIHENGVTAS</sequence>
<dbReference type="OrthoDB" id="79252at2759"/>
<evidence type="ECO:0000256" key="11">
    <source>
        <dbReference type="ARBA" id="ARBA00022833"/>
    </source>
</evidence>
<dbReference type="InterPro" id="IPR046341">
    <property type="entry name" value="SET_dom_sf"/>
</dbReference>
<dbReference type="Pfam" id="PF00439">
    <property type="entry name" value="Bromodomain"/>
    <property type="match status" value="1"/>
</dbReference>
<keyword evidence="16" id="KW-0804">Transcription</keyword>
<feature type="region of interest" description="Disordered" evidence="19">
    <location>
        <begin position="866"/>
        <end position="905"/>
    </location>
</feature>
<dbReference type="Pfam" id="PF20826">
    <property type="entry name" value="PHD_5"/>
    <property type="match status" value="1"/>
</dbReference>
<feature type="region of interest" description="Disordered" evidence="19">
    <location>
        <begin position="14"/>
        <end position="66"/>
    </location>
</feature>
<evidence type="ECO:0008006" key="28">
    <source>
        <dbReference type="Google" id="ProtNLM"/>
    </source>
</evidence>
<keyword evidence="17" id="KW-0539">Nucleus</keyword>
<evidence type="ECO:0000256" key="16">
    <source>
        <dbReference type="ARBA" id="ARBA00023163"/>
    </source>
</evidence>
<dbReference type="SUPFAM" id="SSF57903">
    <property type="entry name" value="FYVE/PHD zinc finger"/>
    <property type="match status" value="1"/>
</dbReference>
<dbReference type="InterPro" id="IPR001965">
    <property type="entry name" value="Znf_PHD"/>
</dbReference>
<dbReference type="FunFam" id="1.20.920.10:FF:000025">
    <property type="entry name" value="Histone-lysine N-methyltransferase"/>
    <property type="match status" value="1"/>
</dbReference>
<dbReference type="AlphaFoldDB" id="R7UU92"/>
<evidence type="ECO:0000259" key="24">
    <source>
        <dbReference type="PROSITE" id="PS51215"/>
    </source>
</evidence>
<evidence type="ECO:0000256" key="19">
    <source>
        <dbReference type="SAM" id="MobiDB-lite"/>
    </source>
</evidence>
<protein>
    <recommendedName>
        <fullName evidence="28">Histone-lysine N-methyltransferase ASH1L</fullName>
    </recommendedName>
</protein>
<keyword evidence="7" id="KW-0949">S-adenosyl-L-methionine</keyword>
<dbReference type="InterPro" id="IPR006560">
    <property type="entry name" value="AWS_dom"/>
</dbReference>
<dbReference type="Gene3D" id="3.30.40.10">
    <property type="entry name" value="Zinc/RING finger domain, C3HC4 (zinc finger)"/>
    <property type="match status" value="1"/>
</dbReference>
<keyword evidence="4" id="KW-0597">Phosphoprotein</keyword>
<dbReference type="PROSITE" id="PS01359">
    <property type="entry name" value="ZF_PHD_1"/>
    <property type="match status" value="1"/>
</dbReference>
<dbReference type="InterPro" id="IPR043319">
    <property type="entry name" value="PHD_ASH1L"/>
</dbReference>
<keyword evidence="11" id="KW-0862">Zinc</keyword>
<keyword evidence="5" id="KW-0489">Methyltransferase</keyword>
<evidence type="ECO:0000256" key="13">
    <source>
        <dbReference type="ARBA" id="ARBA00023015"/>
    </source>
</evidence>
<dbReference type="GO" id="GO:0032259">
    <property type="term" value="P:methylation"/>
    <property type="evidence" value="ECO:0007669"/>
    <property type="project" value="UniProtKB-KW"/>
</dbReference>
<feature type="compositionally biased region" description="Low complexity" evidence="19">
    <location>
        <begin position="18"/>
        <end position="36"/>
    </location>
</feature>
<evidence type="ECO:0000256" key="17">
    <source>
        <dbReference type="ARBA" id="ARBA00023242"/>
    </source>
</evidence>
<evidence type="ECO:0000259" key="20">
    <source>
        <dbReference type="PROSITE" id="PS50014"/>
    </source>
</evidence>
<dbReference type="CDD" id="cd15548">
    <property type="entry name" value="PHD_ASH1L"/>
    <property type="match status" value="1"/>
</dbReference>
<feature type="domain" description="SET" evidence="21">
    <location>
        <begin position="221"/>
        <end position="337"/>
    </location>
</feature>
<dbReference type="SMART" id="SM00439">
    <property type="entry name" value="BAH"/>
    <property type="match status" value="1"/>
</dbReference>
<reference evidence="26" key="3">
    <citation type="submission" date="2015-06" db="UniProtKB">
        <authorList>
            <consortium name="EnsemblMetazoa"/>
        </authorList>
    </citation>
    <scope>IDENTIFICATION</scope>
</reference>
<dbReference type="Gene3D" id="1.20.920.10">
    <property type="entry name" value="Bromodomain-like"/>
    <property type="match status" value="1"/>
</dbReference>
<dbReference type="EMBL" id="KB300259">
    <property type="protein sequence ID" value="ELU06966.1"/>
    <property type="molecule type" value="Genomic_DNA"/>
</dbReference>
<feature type="compositionally biased region" description="Basic residues" evidence="19">
    <location>
        <begin position="375"/>
        <end position="386"/>
    </location>
</feature>
<evidence type="ECO:0000313" key="26">
    <source>
        <dbReference type="EnsemblMetazoa" id="CapteP176480"/>
    </source>
</evidence>
<keyword evidence="15" id="KW-0010">Activator</keyword>
<keyword evidence="10" id="KW-0863">Zinc-finger</keyword>
<evidence type="ECO:0000256" key="12">
    <source>
        <dbReference type="ARBA" id="ARBA00022853"/>
    </source>
</evidence>
<dbReference type="STRING" id="283909.R7UU92"/>
<feature type="domain" description="BAH" evidence="23">
    <location>
        <begin position="712"/>
        <end position="842"/>
    </location>
</feature>
<dbReference type="EMBL" id="AMQN01007239">
    <property type="status" value="NOT_ANNOTATED_CDS"/>
    <property type="molecule type" value="Genomic_DNA"/>
</dbReference>
<dbReference type="SUPFAM" id="SSF47370">
    <property type="entry name" value="Bromodomain"/>
    <property type="match status" value="1"/>
</dbReference>
<evidence type="ECO:0000256" key="14">
    <source>
        <dbReference type="ARBA" id="ARBA00023117"/>
    </source>
</evidence>
<keyword evidence="9" id="KW-0677">Repeat</keyword>
<evidence type="ECO:0000256" key="6">
    <source>
        <dbReference type="ARBA" id="ARBA00022679"/>
    </source>
</evidence>
<dbReference type="CDD" id="cd04717">
    <property type="entry name" value="BAH_polybromo"/>
    <property type="match status" value="1"/>
</dbReference>
<keyword evidence="14 18" id="KW-0103">Bromodomain</keyword>
<evidence type="ECO:0000313" key="27">
    <source>
        <dbReference type="Proteomes" id="UP000014760"/>
    </source>
</evidence>
<dbReference type="GO" id="GO:0008270">
    <property type="term" value="F:zinc ion binding"/>
    <property type="evidence" value="ECO:0007669"/>
    <property type="project" value="UniProtKB-KW"/>
</dbReference>
<dbReference type="PANTHER" id="PTHR46147">
    <property type="entry name" value="HISTONE-LYSINE N-METHYLTRANSFERASE ASH1"/>
    <property type="match status" value="1"/>
</dbReference>
<comment type="subcellular location">
    <subcellularLocation>
        <location evidence="2">Chromosome</location>
    </subcellularLocation>
    <subcellularLocation>
        <location evidence="1">Nucleus</location>
    </subcellularLocation>
</comment>
<dbReference type="SMART" id="SM00297">
    <property type="entry name" value="BROMO"/>
    <property type="match status" value="1"/>
</dbReference>
<dbReference type="SMART" id="SM00570">
    <property type="entry name" value="AWS"/>
    <property type="match status" value="1"/>
</dbReference>
<dbReference type="Pfam" id="PF01426">
    <property type="entry name" value="BAH"/>
    <property type="match status" value="1"/>
</dbReference>
<feature type="domain" description="AWS" evidence="24">
    <location>
        <begin position="167"/>
        <end position="218"/>
    </location>
</feature>
<dbReference type="Proteomes" id="UP000014760">
    <property type="component" value="Unassembled WGS sequence"/>
</dbReference>
<dbReference type="InterPro" id="IPR001025">
    <property type="entry name" value="BAH_dom"/>
</dbReference>
<dbReference type="OMA" id="RCICGVY"/>
<dbReference type="InterPro" id="IPR001487">
    <property type="entry name" value="Bromodomain"/>
</dbReference>
<reference evidence="25 27" key="2">
    <citation type="journal article" date="2013" name="Nature">
        <title>Insights into bilaterian evolution from three spiralian genomes.</title>
        <authorList>
            <person name="Simakov O."/>
            <person name="Marletaz F."/>
            <person name="Cho S.J."/>
            <person name="Edsinger-Gonzales E."/>
            <person name="Havlak P."/>
            <person name="Hellsten U."/>
            <person name="Kuo D.H."/>
            <person name="Larsson T."/>
            <person name="Lv J."/>
            <person name="Arendt D."/>
            <person name="Savage R."/>
            <person name="Osoegawa K."/>
            <person name="de Jong P."/>
            <person name="Grimwood J."/>
            <person name="Chapman J.A."/>
            <person name="Shapiro H."/>
            <person name="Aerts A."/>
            <person name="Otillar R.P."/>
            <person name="Terry A.Y."/>
            <person name="Boore J.L."/>
            <person name="Grigoriev I.V."/>
            <person name="Lindberg D.R."/>
            <person name="Seaver E.C."/>
            <person name="Weisblat D.A."/>
            <person name="Putnam N.H."/>
            <person name="Rokhsar D.S."/>
        </authorList>
    </citation>
    <scope>NUCLEOTIDE SEQUENCE</scope>
    <source>
        <strain evidence="25 27">I ESC-2004</strain>
    </source>
</reference>
<dbReference type="Pfam" id="PF00856">
    <property type="entry name" value="SET"/>
    <property type="match status" value="1"/>
</dbReference>
<evidence type="ECO:0000256" key="9">
    <source>
        <dbReference type="ARBA" id="ARBA00022737"/>
    </source>
</evidence>
<dbReference type="PROSITE" id="PS50014">
    <property type="entry name" value="BROMODOMAIN_2"/>
    <property type="match status" value="1"/>
</dbReference>
<evidence type="ECO:0000256" key="10">
    <source>
        <dbReference type="ARBA" id="ARBA00022771"/>
    </source>
</evidence>
<dbReference type="InterPro" id="IPR011011">
    <property type="entry name" value="Znf_FYVE_PHD"/>
</dbReference>
<dbReference type="PANTHER" id="PTHR46147:SF3">
    <property type="entry name" value="HISTONE-LYSINE N-METHYLTRANSFERASE ASH1"/>
    <property type="match status" value="1"/>
</dbReference>
<dbReference type="FunFam" id="2.170.270.10:FF:000011">
    <property type="entry name" value="Histone-lysine N-methyltransferase"/>
    <property type="match status" value="1"/>
</dbReference>
<name>R7UU92_CAPTE</name>
<dbReference type="GO" id="GO:0005694">
    <property type="term" value="C:chromosome"/>
    <property type="evidence" value="ECO:0007669"/>
    <property type="project" value="UniProtKB-SubCell"/>
</dbReference>
<keyword evidence="8" id="KW-0479">Metal-binding</keyword>
<feature type="domain" description="Post-SET" evidence="22">
    <location>
        <begin position="345"/>
        <end position="361"/>
    </location>
</feature>
<reference evidence="27" key="1">
    <citation type="submission" date="2012-12" db="EMBL/GenBank/DDBJ databases">
        <authorList>
            <person name="Hellsten U."/>
            <person name="Grimwood J."/>
            <person name="Chapman J.A."/>
            <person name="Shapiro H."/>
            <person name="Aerts A."/>
            <person name="Otillar R.P."/>
            <person name="Terry A.Y."/>
            <person name="Boore J.L."/>
            <person name="Simakov O."/>
            <person name="Marletaz F."/>
            <person name="Cho S.-J."/>
            <person name="Edsinger-Gonzales E."/>
            <person name="Havlak P."/>
            <person name="Kuo D.-H."/>
            <person name="Larsson T."/>
            <person name="Lv J."/>
            <person name="Arendt D."/>
            <person name="Savage R."/>
            <person name="Osoegawa K."/>
            <person name="de Jong P."/>
            <person name="Lindberg D.R."/>
            <person name="Seaver E.C."/>
            <person name="Weisblat D.A."/>
            <person name="Putnam N.H."/>
            <person name="Grigoriev I.V."/>
            <person name="Rokhsar D.S."/>
        </authorList>
    </citation>
    <scope>NUCLEOTIDE SEQUENCE</scope>
    <source>
        <strain evidence="27">I ESC-2004</strain>
    </source>
</reference>
<dbReference type="GO" id="GO:0003682">
    <property type="term" value="F:chromatin binding"/>
    <property type="evidence" value="ECO:0007669"/>
    <property type="project" value="InterPro"/>
</dbReference>
<dbReference type="CDD" id="cd19174">
    <property type="entry name" value="SET_ASH1L"/>
    <property type="match status" value="1"/>
</dbReference>
<dbReference type="InterPro" id="IPR036427">
    <property type="entry name" value="Bromodomain-like_sf"/>
</dbReference>
<organism evidence="25">
    <name type="scientific">Capitella teleta</name>
    <name type="common">Polychaete worm</name>
    <dbReference type="NCBI Taxonomy" id="283909"/>
    <lineage>
        <taxon>Eukaryota</taxon>
        <taxon>Metazoa</taxon>
        <taxon>Spiralia</taxon>
        <taxon>Lophotrochozoa</taxon>
        <taxon>Annelida</taxon>
        <taxon>Polychaeta</taxon>
        <taxon>Sedentaria</taxon>
        <taxon>Scolecida</taxon>
        <taxon>Capitellidae</taxon>
        <taxon>Capitella</taxon>
    </lineage>
</organism>
<evidence type="ECO:0000256" key="1">
    <source>
        <dbReference type="ARBA" id="ARBA00004123"/>
    </source>
</evidence>
<dbReference type="Gene3D" id="2.30.30.490">
    <property type="match status" value="1"/>
</dbReference>
<dbReference type="InterPro" id="IPR013083">
    <property type="entry name" value="Znf_RING/FYVE/PHD"/>
</dbReference>
<dbReference type="Pfam" id="PF17907">
    <property type="entry name" value="AWS"/>
    <property type="match status" value="1"/>
</dbReference>
<dbReference type="InterPro" id="IPR043151">
    <property type="entry name" value="BAH_sf"/>
</dbReference>
<dbReference type="EnsemblMetazoa" id="CapteT176480">
    <property type="protein sequence ID" value="CapteP176480"/>
    <property type="gene ID" value="CapteG176480"/>
</dbReference>
<feature type="compositionally biased region" description="Basic and acidic residues" evidence="19">
    <location>
        <begin position="387"/>
        <end position="403"/>
    </location>
</feature>
<dbReference type="InterPro" id="IPR001214">
    <property type="entry name" value="SET_dom"/>
</dbReference>
<dbReference type="SMART" id="SM00249">
    <property type="entry name" value="PHD"/>
    <property type="match status" value="1"/>
</dbReference>
<evidence type="ECO:0000259" key="23">
    <source>
        <dbReference type="PROSITE" id="PS51038"/>
    </source>
</evidence>
<evidence type="ECO:0000256" key="8">
    <source>
        <dbReference type="ARBA" id="ARBA00022723"/>
    </source>
</evidence>
<dbReference type="GO" id="GO:0042800">
    <property type="term" value="F:histone H3K4 methyltransferase activity"/>
    <property type="evidence" value="ECO:0007669"/>
    <property type="project" value="TreeGrafter"/>
</dbReference>
<dbReference type="GO" id="GO:0005654">
    <property type="term" value="C:nucleoplasm"/>
    <property type="evidence" value="ECO:0007669"/>
    <property type="project" value="TreeGrafter"/>
</dbReference>
<keyword evidence="12" id="KW-0156">Chromatin regulator</keyword>
<evidence type="ECO:0000259" key="21">
    <source>
        <dbReference type="PROSITE" id="PS50280"/>
    </source>
</evidence>
<feature type="region of interest" description="Disordered" evidence="19">
    <location>
        <begin position="425"/>
        <end position="446"/>
    </location>
</feature>
<evidence type="ECO:0000256" key="3">
    <source>
        <dbReference type="ARBA" id="ARBA00022454"/>
    </source>
</evidence>
<dbReference type="InterPro" id="IPR003616">
    <property type="entry name" value="Post-SET_dom"/>
</dbReference>
<evidence type="ECO:0000313" key="25">
    <source>
        <dbReference type="EMBL" id="ELU06966.1"/>
    </source>
</evidence>
<evidence type="ECO:0000256" key="4">
    <source>
        <dbReference type="ARBA" id="ARBA00022553"/>
    </source>
</evidence>
<feature type="compositionally biased region" description="Basic and acidic residues" evidence="19">
    <location>
        <begin position="872"/>
        <end position="888"/>
    </location>
</feature>
<keyword evidence="6" id="KW-0808">Transferase</keyword>
<dbReference type="PROSITE" id="PS50868">
    <property type="entry name" value="POST_SET"/>
    <property type="match status" value="1"/>
</dbReference>
<accession>R7UU92</accession>
<evidence type="ECO:0000256" key="7">
    <source>
        <dbReference type="ARBA" id="ARBA00022691"/>
    </source>
</evidence>
<dbReference type="SUPFAM" id="SSF82199">
    <property type="entry name" value="SET domain"/>
    <property type="match status" value="1"/>
</dbReference>
<evidence type="ECO:0000259" key="22">
    <source>
        <dbReference type="PROSITE" id="PS50868"/>
    </source>
</evidence>
<feature type="domain" description="Bromo" evidence="20">
    <location>
        <begin position="503"/>
        <end position="573"/>
    </location>
</feature>
<keyword evidence="27" id="KW-1185">Reference proteome</keyword>
<gene>
    <name evidence="25" type="ORF">CAPTEDRAFT_176480</name>
</gene>
<evidence type="ECO:0000256" key="15">
    <source>
        <dbReference type="ARBA" id="ARBA00023159"/>
    </source>
</evidence>
<dbReference type="PRINTS" id="PR00503">
    <property type="entry name" value="BROMODOMAIN"/>
</dbReference>
<evidence type="ECO:0000256" key="2">
    <source>
        <dbReference type="ARBA" id="ARBA00004286"/>
    </source>
</evidence>
<dbReference type="SMART" id="SM00508">
    <property type="entry name" value="PostSET"/>
    <property type="match status" value="1"/>
</dbReference>
<dbReference type="SMART" id="SM00317">
    <property type="entry name" value="SET"/>
    <property type="match status" value="1"/>
</dbReference>
<feature type="region of interest" description="Disordered" evidence="19">
    <location>
        <begin position="363"/>
        <end position="403"/>
    </location>
</feature>
<proteinExistence type="predicted"/>
<evidence type="ECO:0000256" key="18">
    <source>
        <dbReference type="PROSITE-ProRule" id="PRU00035"/>
    </source>
</evidence>
<keyword evidence="13" id="KW-0805">Transcription regulation</keyword>
<dbReference type="PROSITE" id="PS51215">
    <property type="entry name" value="AWS"/>
    <property type="match status" value="1"/>
</dbReference>
<dbReference type="GO" id="GO:0006355">
    <property type="term" value="P:regulation of DNA-templated transcription"/>
    <property type="evidence" value="ECO:0007669"/>
    <property type="project" value="TreeGrafter"/>
</dbReference>
<keyword evidence="3" id="KW-0158">Chromosome</keyword>
<dbReference type="FunFam" id="3.30.40.10:FF:000113">
    <property type="entry name" value="Histone-lysine N-methyltransferase"/>
    <property type="match status" value="1"/>
</dbReference>
<dbReference type="PROSITE" id="PS51038">
    <property type="entry name" value="BAH"/>
    <property type="match status" value="1"/>
</dbReference>
<dbReference type="PROSITE" id="PS50280">
    <property type="entry name" value="SET"/>
    <property type="match status" value="1"/>
</dbReference>
<evidence type="ECO:0000256" key="5">
    <source>
        <dbReference type="ARBA" id="ARBA00022603"/>
    </source>
</evidence>
<dbReference type="Gene3D" id="2.170.270.10">
    <property type="entry name" value="SET domain"/>
    <property type="match status" value="1"/>
</dbReference>
<dbReference type="HOGENOM" id="CLU_352882_0_0_1"/>